<comment type="caution">
    <text evidence="3">The sequence shown here is derived from an EMBL/GenBank/DDBJ whole genome shotgun (WGS) entry which is preliminary data.</text>
</comment>
<dbReference type="PANTHER" id="PTHR33542:SF5">
    <property type="entry name" value="FERROCHELATASE CHE1"/>
    <property type="match status" value="1"/>
</dbReference>
<dbReference type="AlphaFoldDB" id="A0A9D2PZ89"/>
<reference evidence="3" key="1">
    <citation type="journal article" date="2021" name="PeerJ">
        <title>Extensive microbial diversity within the chicken gut microbiome revealed by metagenomics and culture.</title>
        <authorList>
            <person name="Gilroy R."/>
            <person name="Ravi A."/>
            <person name="Getino M."/>
            <person name="Pursley I."/>
            <person name="Horton D.L."/>
            <person name="Alikhan N.F."/>
            <person name="Baker D."/>
            <person name="Gharbi K."/>
            <person name="Hall N."/>
            <person name="Watson M."/>
            <person name="Adriaenssens E.M."/>
            <person name="Foster-Nyarko E."/>
            <person name="Jarju S."/>
            <person name="Secka A."/>
            <person name="Antonio M."/>
            <person name="Oren A."/>
            <person name="Chaudhuri R.R."/>
            <person name="La Ragione R."/>
            <person name="Hildebrand F."/>
            <person name="Pallen M.J."/>
        </authorList>
    </citation>
    <scope>NUCLEOTIDE SEQUENCE</scope>
    <source>
        <strain evidence="3">CHK130-7132</strain>
    </source>
</reference>
<dbReference type="Pfam" id="PF01903">
    <property type="entry name" value="CbiX"/>
    <property type="match status" value="2"/>
</dbReference>
<evidence type="ECO:0000256" key="1">
    <source>
        <dbReference type="ARBA" id="ARBA00022723"/>
    </source>
</evidence>
<dbReference type="PANTHER" id="PTHR33542">
    <property type="entry name" value="SIROHYDROCHLORIN FERROCHELATASE, CHLOROPLASTIC"/>
    <property type="match status" value="1"/>
</dbReference>
<evidence type="ECO:0000256" key="2">
    <source>
        <dbReference type="ARBA" id="ARBA00023239"/>
    </source>
</evidence>
<name>A0A9D2PZ89_9MICO</name>
<accession>A0A9D2PZ89</accession>
<dbReference type="InterPro" id="IPR050963">
    <property type="entry name" value="Sirohydro_Cobaltochel/CbiX"/>
</dbReference>
<organism evidence="3 4">
    <name type="scientific">Candidatus Brachybacterium intestinipullorum</name>
    <dbReference type="NCBI Taxonomy" id="2838512"/>
    <lineage>
        <taxon>Bacteria</taxon>
        <taxon>Bacillati</taxon>
        <taxon>Actinomycetota</taxon>
        <taxon>Actinomycetes</taxon>
        <taxon>Micrococcales</taxon>
        <taxon>Dermabacteraceae</taxon>
        <taxon>Brachybacterium</taxon>
    </lineage>
</organism>
<keyword evidence="1" id="KW-0479">Metal-binding</keyword>
<gene>
    <name evidence="3" type="ORF">H9932_04765</name>
</gene>
<dbReference type="Gene3D" id="3.40.50.1400">
    <property type="match status" value="2"/>
</dbReference>
<evidence type="ECO:0000313" key="3">
    <source>
        <dbReference type="EMBL" id="HJC68978.1"/>
    </source>
</evidence>
<reference evidence="3" key="2">
    <citation type="submission" date="2021-04" db="EMBL/GenBank/DDBJ databases">
        <authorList>
            <person name="Gilroy R."/>
        </authorList>
    </citation>
    <scope>NUCLEOTIDE SEQUENCE</scope>
    <source>
        <strain evidence="3">CHK130-7132</strain>
    </source>
</reference>
<evidence type="ECO:0000313" key="4">
    <source>
        <dbReference type="Proteomes" id="UP000823854"/>
    </source>
</evidence>
<dbReference type="GO" id="GO:0016829">
    <property type="term" value="F:lyase activity"/>
    <property type="evidence" value="ECO:0007669"/>
    <property type="project" value="UniProtKB-KW"/>
</dbReference>
<keyword evidence="2" id="KW-0456">Lyase</keyword>
<dbReference type="EMBL" id="DWWC01000096">
    <property type="protein sequence ID" value="HJC68978.1"/>
    <property type="molecule type" value="Genomic_DNA"/>
</dbReference>
<dbReference type="SUPFAM" id="SSF53800">
    <property type="entry name" value="Chelatase"/>
    <property type="match status" value="1"/>
</dbReference>
<dbReference type="Proteomes" id="UP000823854">
    <property type="component" value="Unassembled WGS sequence"/>
</dbReference>
<sequence length="236" mass="23440">MTTLVACSHGTRSLAGRAVIARIRAALAAAVPEAAVREAYVDVEQPEVGGVVARAAAAGPVVVVPLLLSTGFHTGVDIAAAVGPHARARAAEPLGPHEALAGVLLDRLAEVGDGDAGQRSGDHVVLAAAGSTDPAATCAVEHTRSLLAARLRCPVTIGFGAGGPPTIPQAVEAARRAGARRVIAASYVLAPGHFAGLVRTAGADLVTAPLGAHPEVVAVAAARFRQACTALVRSAG</sequence>
<protein>
    <submittedName>
        <fullName evidence="3">Sirohydrochlorin chelatase</fullName>
    </submittedName>
</protein>
<proteinExistence type="predicted"/>
<dbReference type="InterPro" id="IPR002762">
    <property type="entry name" value="CbiX-like"/>
</dbReference>
<dbReference type="GO" id="GO:0046872">
    <property type="term" value="F:metal ion binding"/>
    <property type="evidence" value="ECO:0007669"/>
    <property type="project" value="UniProtKB-KW"/>
</dbReference>